<feature type="domain" description="WRKY19-like zinc finger" evidence="1">
    <location>
        <begin position="183"/>
        <end position="205"/>
    </location>
</feature>
<sequence length="317" mass="34271">MLSNEQLQRASSGLSSSHQNGYVSFVVPQGGITISPQLLPASYPMVNNGLVNNLLLQSLAKQLQGNSGQPQLTALQQLGLISSQLPKQPIVKQDQINTGFQNVNVRLSKSPQFSTSMLLGQNTQAQALFKNPIVISKPTLQNQKKKAKTSKLDRYRKRCLIQDCNKLSQGNTKFCFAHGGGYRCQAKECPKPARGRTGFCIAHGGGKRCKHETCSKSAQGRTEFCKKHGGGKRCQFPACKTSARGSTNFCTAHGGGRRCKFYTCTKSARDNSSFCVAHGGGKRCVNPNCTKSAIGSTKFCTRHGTDTTNKEKGAMSS</sequence>
<proteinExistence type="predicted"/>
<feature type="domain" description="WRKY19-like zinc finger" evidence="1">
    <location>
        <begin position="206"/>
        <end position="230"/>
    </location>
</feature>
<dbReference type="AlphaFoldDB" id="A0A7S3LPV4"/>
<evidence type="ECO:0000313" key="2">
    <source>
        <dbReference type="EMBL" id="CAE0434126.1"/>
    </source>
</evidence>
<dbReference type="PANTHER" id="PTHR31827:SF35">
    <property type="entry name" value="LORICRIN-RELATED"/>
    <property type="match status" value="1"/>
</dbReference>
<feature type="domain" description="WRKY19-like zinc finger" evidence="1">
    <location>
        <begin position="256"/>
        <end position="280"/>
    </location>
</feature>
<dbReference type="PANTHER" id="PTHR31827">
    <property type="entry name" value="EMB|CAB89363.1"/>
    <property type="match status" value="1"/>
</dbReference>
<protein>
    <recommendedName>
        <fullName evidence="1">WRKY19-like zinc finger domain-containing protein</fullName>
    </recommendedName>
</protein>
<organism evidence="2">
    <name type="scientific">Aplanochytrium stocchinoi</name>
    <dbReference type="NCBI Taxonomy" id="215587"/>
    <lineage>
        <taxon>Eukaryota</taxon>
        <taxon>Sar</taxon>
        <taxon>Stramenopiles</taxon>
        <taxon>Bigyra</taxon>
        <taxon>Labyrinthulomycetes</taxon>
        <taxon>Thraustochytrida</taxon>
        <taxon>Thraustochytriidae</taxon>
        <taxon>Aplanochytrium</taxon>
    </lineage>
</organism>
<accession>A0A7S3LPV4</accession>
<name>A0A7S3LPV4_9STRA</name>
<dbReference type="InterPro" id="IPR056866">
    <property type="entry name" value="Znf_WRKY19"/>
</dbReference>
<dbReference type="Pfam" id="PF24906">
    <property type="entry name" value="Zf_WRKY19"/>
    <property type="match status" value="4"/>
</dbReference>
<gene>
    <name evidence="2" type="ORF">ASTO00021_LOCUS4434</name>
</gene>
<reference evidence="2" key="1">
    <citation type="submission" date="2021-01" db="EMBL/GenBank/DDBJ databases">
        <authorList>
            <person name="Corre E."/>
            <person name="Pelletier E."/>
            <person name="Niang G."/>
            <person name="Scheremetjew M."/>
            <person name="Finn R."/>
            <person name="Kale V."/>
            <person name="Holt S."/>
            <person name="Cochrane G."/>
            <person name="Meng A."/>
            <person name="Brown T."/>
            <person name="Cohen L."/>
        </authorList>
    </citation>
    <scope>NUCLEOTIDE SEQUENCE</scope>
    <source>
        <strain evidence="2">GSBS06</strain>
    </source>
</reference>
<feature type="domain" description="WRKY19-like zinc finger" evidence="1">
    <location>
        <begin position="231"/>
        <end position="255"/>
    </location>
</feature>
<evidence type="ECO:0000259" key="1">
    <source>
        <dbReference type="Pfam" id="PF24906"/>
    </source>
</evidence>
<dbReference type="EMBL" id="HBIN01006091">
    <property type="protein sequence ID" value="CAE0434126.1"/>
    <property type="molecule type" value="Transcribed_RNA"/>
</dbReference>